<accession>A0A8D2AU19</accession>
<dbReference type="OrthoDB" id="2121607at2759"/>
<dbReference type="Ensembl" id="ENSSVLT00005006852.1">
    <property type="protein sequence ID" value="ENSSVLP00005006150.1"/>
    <property type="gene ID" value="ENSSVLG00005005005.1"/>
</dbReference>
<protein>
    <submittedName>
        <fullName evidence="2">Uncharacterized protein</fullName>
    </submittedName>
</protein>
<evidence type="ECO:0000313" key="2">
    <source>
        <dbReference type="Ensembl" id="ENSSVLP00005006150.1"/>
    </source>
</evidence>
<dbReference type="GeneTree" id="ENSGT00950000185888"/>
<evidence type="ECO:0000256" key="1">
    <source>
        <dbReference type="SAM" id="MobiDB-lite"/>
    </source>
</evidence>
<organism evidence="2 3">
    <name type="scientific">Sciurus vulgaris</name>
    <name type="common">Eurasian red squirrel</name>
    <dbReference type="NCBI Taxonomy" id="55149"/>
    <lineage>
        <taxon>Eukaryota</taxon>
        <taxon>Metazoa</taxon>
        <taxon>Chordata</taxon>
        <taxon>Craniata</taxon>
        <taxon>Vertebrata</taxon>
        <taxon>Euteleostomi</taxon>
        <taxon>Mammalia</taxon>
        <taxon>Eutheria</taxon>
        <taxon>Euarchontoglires</taxon>
        <taxon>Glires</taxon>
        <taxon>Rodentia</taxon>
        <taxon>Sciuromorpha</taxon>
        <taxon>Sciuridae</taxon>
        <taxon>Sciurinae</taxon>
        <taxon>Sciurini</taxon>
        <taxon>Sciurus</taxon>
    </lineage>
</organism>
<evidence type="ECO:0000313" key="3">
    <source>
        <dbReference type="Proteomes" id="UP000694564"/>
    </source>
</evidence>
<sequence length="122" mass="13559">MEADTADLRSKPKEVEKERLKAAQYGLQLPESQNELQNQLDKLPVLKKRREMLSLDITTPENECASGAVGEGTSRFLPQKETQSCPNQAEGDLQLEKSVSTNTPVAPLPPHKNLPVNVQLKR</sequence>
<reference evidence="2" key="2">
    <citation type="submission" date="2025-09" db="UniProtKB">
        <authorList>
            <consortium name="Ensembl"/>
        </authorList>
    </citation>
    <scope>IDENTIFICATION</scope>
</reference>
<keyword evidence="3" id="KW-1185">Reference proteome</keyword>
<proteinExistence type="predicted"/>
<dbReference type="Proteomes" id="UP000694564">
    <property type="component" value="Chromosome 7"/>
</dbReference>
<name>A0A8D2AU19_SCIVU</name>
<feature type="region of interest" description="Disordered" evidence="1">
    <location>
        <begin position="62"/>
        <end position="122"/>
    </location>
</feature>
<dbReference type="AlphaFoldDB" id="A0A8D2AU19"/>
<reference evidence="2" key="1">
    <citation type="submission" date="2025-08" db="UniProtKB">
        <authorList>
            <consortium name="Ensembl"/>
        </authorList>
    </citation>
    <scope>IDENTIFICATION</scope>
</reference>